<keyword evidence="2" id="KW-0812">Transmembrane</keyword>
<gene>
    <name evidence="3" type="ORF">GBA65_18495</name>
</gene>
<evidence type="ECO:0000256" key="1">
    <source>
        <dbReference type="SAM" id="MobiDB-lite"/>
    </source>
</evidence>
<dbReference type="AlphaFoldDB" id="A0A6G8Q151"/>
<protein>
    <recommendedName>
        <fullName evidence="5">Major facilitator superfamily (MFS) profile domain-containing protein</fullName>
    </recommendedName>
</protein>
<organism evidence="3 4">
    <name type="scientific">Rubrobacter marinus</name>
    <dbReference type="NCBI Taxonomy" id="2653852"/>
    <lineage>
        <taxon>Bacteria</taxon>
        <taxon>Bacillati</taxon>
        <taxon>Actinomycetota</taxon>
        <taxon>Rubrobacteria</taxon>
        <taxon>Rubrobacterales</taxon>
        <taxon>Rubrobacteraceae</taxon>
        <taxon>Rubrobacter</taxon>
    </lineage>
</organism>
<reference evidence="3 4" key="1">
    <citation type="submission" date="2019-10" db="EMBL/GenBank/DDBJ databases">
        <title>Rubrobacter sp nov SCSIO 52915 isolated from a deep-sea sediment in the South China Sea.</title>
        <authorList>
            <person name="Chen R.W."/>
        </authorList>
    </citation>
    <scope>NUCLEOTIDE SEQUENCE [LARGE SCALE GENOMIC DNA]</scope>
    <source>
        <strain evidence="3 4">SCSIO 52915</strain>
    </source>
</reference>
<keyword evidence="2" id="KW-1133">Transmembrane helix</keyword>
<dbReference type="SUPFAM" id="SSF103473">
    <property type="entry name" value="MFS general substrate transporter"/>
    <property type="match status" value="1"/>
</dbReference>
<dbReference type="InterPro" id="IPR036259">
    <property type="entry name" value="MFS_trans_sf"/>
</dbReference>
<dbReference type="Proteomes" id="UP000502706">
    <property type="component" value="Chromosome"/>
</dbReference>
<feature type="compositionally biased region" description="Low complexity" evidence="1">
    <location>
        <begin position="124"/>
        <end position="137"/>
    </location>
</feature>
<keyword evidence="4" id="KW-1185">Reference proteome</keyword>
<sequence>MVALAAIVVQAGFGSFYAWSVFREPLSAVYGVGVARVNAAFFLANLLSGFAAFGGGLLIRWAGARAVGVLGGVLYGGAIFLAGVFGESLTALYLLYGLSGVGLGLGYVAPVAALPGGSRTSRGSPTASPSWASAPGP</sequence>
<dbReference type="EMBL" id="CP045121">
    <property type="protein sequence ID" value="QIN80175.1"/>
    <property type="molecule type" value="Genomic_DNA"/>
</dbReference>
<feature type="transmembrane region" description="Helical" evidence="2">
    <location>
        <begin position="39"/>
        <end position="59"/>
    </location>
</feature>
<evidence type="ECO:0000256" key="2">
    <source>
        <dbReference type="SAM" id="Phobius"/>
    </source>
</evidence>
<evidence type="ECO:0000313" key="3">
    <source>
        <dbReference type="EMBL" id="QIN80175.1"/>
    </source>
</evidence>
<evidence type="ECO:0000313" key="4">
    <source>
        <dbReference type="Proteomes" id="UP000502706"/>
    </source>
</evidence>
<accession>A0A6G8Q151</accession>
<feature type="transmembrane region" description="Helical" evidence="2">
    <location>
        <begin position="66"/>
        <end position="85"/>
    </location>
</feature>
<dbReference type="RefSeq" id="WP_166397852.1">
    <property type="nucleotide sequence ID" value="NZ_CP045121.1"/>
</dbReference>
<feature type="region of interest" description="Disordered" evidence="1">
    <location>
        <begin position="118"/>
        <end position="137"/>
    </location>
</feature>
<name>A0A6G8Q151_9ACTN</name>
<dbReference type="KEGG" id="rmar:GBA65_18495"/>
<evidence type="ECO:0008006" key="5">
    <source>
        <dbReference type="Google" id="ProtNLM"/>
    </source>
</evidence>
<feature type="transmembrane region" description="Helical" evidence="2">
    <location>
        <begin position="91"/>
        <end position="114"/>
    </location>
</feature>
<keyword evidence="2" id="KW-0472">Membrane</keyword>
<proteinExistence type="predicted"/>